<dbReference type="AlphaFoldDB" id="A0A380N0D7"/>
<accession>A0A380N0D7</accession>
<dbReference type="InterPro" id="IPR003770">
    <property type="entry name" value="MLTG-like"/>
</dbReference>
<evidence type="ECO:0000256" key="5">
    <source>
        <dbReference type="ARBA" id="ARBA00023239"/>
    </source>
</evidence>
<evidence type="ECO:0000256" key="4">
    <source>
        <dbReference type="ARBA" id="ARBA00023136"/>
    </source>
</evidence>
<gene>
    <name evidence="8" type="primary">yceG</name>
    <name evidence="7" type="synonym">mltG</name>
    <name evidence="8" type="ORF">NCTC13337_02703</name>
</gene>
<comment type="similarity">
    <text evidence="7">Belongs to the transglycosylase MltG family.</text>
</comment>
<keyword evidence="3 7" id="KW-1133">Transmembrane helix</keyword>
<keyword evidence="1 7" id="KW-1003">Cell membrane</keyword>
<proteinExistence type="inferred from homology"/>
<evidence type="ECO:0000313" key="8">
    <source>
        <dbReference type="EMBL" id="SUO97954.1"/>
    </source>
</evidence>
<comment type="function">
    <text evidence="7">Functions as a peptidoglycan terminase that cleaves nascent peptidoglycan strands endolytically to terminate their elongation.</text>
</comment>
<evidence type="ECO:0000256" key="7">
    <source>
        <dbReference type="HAMAP-Rule" id="MF_02065"/>
    </source>
</evidence>
<dbReference type="HAMAP" id="MF_02065">
    <property type="entry name" value="MltG"/>
    <property type="match status" value="1"/>
</dbReference>
<comment type="catalytic activity">
    <reaction evidence="7">
        <text>a peptidoglycan chain = a peptidoglycan chain with N-acetyl-1,6-anhydromuramyl-[peptide] at the reducing end + a peptidoglycan chain with N-acetylglucosamine at the non-reducing end.</text>
        <dbReference type="EC" id="4.2.2.29"/>
    </reaction>
</comment>
<keyword evidence="7" id="KW-0997">Cell inner membrane</keyword>
<evidence type="ECO:0000256" key="3">
    <source>
        <dbReference type="ARBA" id="ARBA00022989"/>
    </source>
</evidence>
<evidence type="ECO:0000313" key="9">
    <source>
        <dbReference type="Proteomes" id="UP000254601"/>
    </source>
</evidence>
<evidence type="ECO:0000256" key="6">
    <source>
        <dbReference type="ARBA" id="ARBA00023316"/>
    </source>
</evidence>
<dbReference type="EC" id="4.2.2.29" evidence="7"/>
<name>A0A380N0D7_9GAMM</name>
<dbReference type="NCBIfam" id="TIGR00247">
    <property type="entry name" value="endolytic transglycosylase MltG"/>
    <property type="match status" value="1"/>
</dbReference>
<keyword evidence="5 7" id="KW-0456">Lyase</keyword>
<feature type="transmembrane region" description="Helical" evidence="7">
    <location>
        <begin position="9"/>
        <end position="28"/>
    </location>
</feature>
<dbReference type="PANTHER" id="PTHR30518:SF2">
    <property type="entry name" value="ENDOLYTIC MUREIN TRANSGLYCOSYLASE"/>
    <property type="match status" value="1"/>
</dbReference>
<keyword evidence="9" id="KW-1185">Reference proteome</keyword>
<protein>
    <recommendedName>
        <fullName evidence="7">Endolytic murein transglycosylase</fullName>
        <ecNumber evidence="7">4.2.2.29</ecNumber>
    </recommendedName>
    <alternativeName>
        <fullName evidence="7">Peptidoglycan lytic transglycosylase</fullName>
    </alternativeName>
    <alternativeName>
        <fullName evidence="7">Peptidoglycan polymerization terminase</fullName>
    </alternativeName>
</protein>
<dbReference type="GO" id="GO:0071555">
    <property type="term" value="P:cell wall organization"/>
    <property type="evidence" value="ECO:0007669"/>
    <property type="project" value="UniProtKB-KW"/>
</dbReference>
<dbReference type="OrthoDB" id="9814591at2"/>
<dbReference type="GO" id="GO:0005886">
    <property type="term" value="C:plasma membrane"/>
    <property type="evidence" value="ECO:0007669"/>
    <property type="project" value="UniProtKB-SubCell"/>
</dbReference>
<sequence length="337" mass="37730">MIQKILRHLLLLTFLMLLGLGGIGYFIYQQTLQTPIQAQNNTIIHIPKGSSVTSIARILEQDYGLKNSWVVPLYARLNGSAQKIQAGYYRLEQNITIPVLLHKMIKGEVATFSFQLVEGKTAKALLEQLSNTPDITQTLQNKTPEEIAKALNINGSLEGQFLPETYHFPYKTTDLALLKRMHQALQSALSEAWSKRSNNIALKTPYEALILASIIEKETAIPSEREQVSGVFNRRLQKNMRLQTDPTVLYGLSSPKQILTKKDLQTDTPYNTYTRNGLPPTPIALPSKASIQAAVNPDNSNTLYFVANGAGGHSFSVTYQEHQKAVQHYRNQLTKKP</sequence>
<keyword evidence="4 7" id="KW-0472">Membrane</keyword>
<feature type="site" description="Important for catalytic activity" evidence="7">
    <location>
        <position position="218"/>
    </location>
</feature>
<dbReference type="CDD" id="cd08010">
    <property type="entry name" value="MltG_like"/>
    <property type="match status" value="1"/>
</dbReference>
<comment type="subcellular location">
    <subcellularLocation>
        <location evidence="7">Cell inner membrane</location>
        <topology evidence="7">Single-pass membrane protein</topology>
    </subcellularLocation>
</comment>
<dbReference type="EMBL" id="UHIC01000001">
    <property type="protein sequence ID" value="SUO97954.1"/>
    <property type="molecule type" value="Genomic_DNA"/>
</dbReference>
<keyword evidence="6 7" id="KW-0961">Cell wall biogenesis/degradation</keyword>
<dbReference type="PANTHER" id="PTHR30518">
    <property type="entry name" value="ENDOLYTIC MUREIN TRANSGLYCOSYLASE"/>
    <property type="match status" value="1"/>
</dbReference>
<dbReference type="Proteomes" id="UP000254601">
    <property type="component" value="Unassembled WGS sequence"/>
</dbReference>
<reference evidence="8 9" key="1">
    <citation type="submission" date="2018-06" db="EMBL/GenBank/DDBJ databases">
        <authorList>
            <consortium name="Pathogen Informatics"/>
            <person name="Doyle S."/>
        </authorList>
    </citation>
    <scope>NUCLEOTIDE SEQUENCE [LARGE SCALE GENOMIC DNA]</scope>
    <source>
        <strain evidence="8 9">NCTC13337</strain>
    </source>
</reference>
<dbReference type="GO" id="GO:0008932">
    <property type="term" value="F:lytic endotransglycosylase activity"/>
    <property type="evidence" value="ECO:0007669"/>
    <property type="project" value="UniProtKB-UniRule"/>
</dbReference>
<dbReference type="Pfam" id="PF02618">
    <property type="entry name" value="YceG"/>
    <property type="match status" value="1"/>
</dbReference>
<dbReference type="Gene3D" id="3.30.160.60">
    <property type="entry name" value="Classic Zinc Finger"/>
    <property type="match status" value="1"/>
</dbReference>
<evidence type="ECO:0000256" key="2">
    <source>
        <dbReference type="ARBA" id="ARBA00022692"/>
    </source>
</evidence>
<keyword evidence="2 7" id="KW-0812">Transmembrane</keyword>
<evidence type="ECO:0000256" key="1">
    <source>
        <dbReference type="ARBA" id="ARBA00022475"/>
    </source>
</evidence>
<dbReference type="Gene3D" id="3.30.1490.480">
    <property type="entry name" value="Endolytic murein transglycosylase"/>
    <property type="match status" value="1"/>
</dbReference>
<dbReference type="GO" id="GO:0009252">
    <property type="term" value="P:peptidoglycan biosynthetic process"/>
    <property type="evidence" value="ECO:0007669"/>
    <property type="project" value="UniProtKB-UniRule"/>
</dbReference>
<dbReference type="RefSeq" id="WP_072577033.1">
    <property type="nucleotide sequence ID" value="NZ_LWHB01000127.1"/>
</dbReference>
<organism evidence="8 9">
    <name type="scientific">Suttonella ornithocola</name>
    <dbReference type="NCBI Taxonomy" id="279832"/>
    <lineage>
        <taxon>Bacteria</taxon>
        <taxon>Pseudomonadati</taxon>
        <taxon>Pseudomonadota</taxon>
        <taxon>Gammaproteobacteria</taxon>
        <taxon>Cardiobacteriales</taxon>
        <taxon>Cardiobacteriaceae</taxon>
        <taxon>Suttonella</taxon>
    </lineage>
</organism>